<dbReference type="EMBL" id="JBHMAA010000032">
    <property type="protein sequence ID" value="MFB9952026.1"/>
    <property type="molecule type" value="Genomic_DNA"/>
</dbReference>
<dbReference type="InterPro" id="IPR023346">
    <property type="entry name" value="Lysozyme-like_dom_sf"/>
</dbReference>
<evidence type="ECO:0000313" key="2">
    <source>
        <dbReference type="EMBL" id="MFB9952026.1"/>
    </source>
</evidence>
<dbReference type="SUPFAM" id="SSF53955">
    <property type="entry name" value="Lysozyme-like"/>
    <property type="match status" value="1"/>
</dbReference>
<proteinExistence type="predicted"/>
<comment type="caution">
    <text evidence="2">The sequence shown here is derived from an EMBL/GenBank/DDBJ whole genome shotgun (WGS) entry which is preliminary data.</text>
</comment>
<feature type="compositionally biased region" description="Basic and acidic residues" evidence="1">
    <location>
        <begin position="276"/>
        <end position="288"/>
    </location>
</feature>
<feature type="region of interest" description="Disordered" evidence="1">
    <location>
        <begin position="338"/>
        <end position="357"/>
    </location>
</feature>
<keyword evidence="3" id="KW-1185">Reference proteome</keyword>
<keyword evidence="2" id="KW-0378">Hydrolase</keyword>
<feature type="compositionally biased region" description="Low complexity" evidence="1">
    <location>
        <begin position="202"/>
        <end position="214"/>
    </location>
</feature>
<dbReference type="GO" id="GO:0016787">
    <property type="term" value="F:hydrolase activity"/>
    <property type="evidence" value="ECO:0007669"/>
    <property type="project" value="UniProtKB-KW"/>
</dbReference>
<dbReference type="RefSeq" id="WP_377264843.1">
    <property type="nucleotide sequence ID" value="NZ_JBHMAA010000032.1"/>
</dbReference>
<evidence type="ECO:0000256" key="1">
    <source>
        <dbReference type="SAM" id="MobiDB-lite"/>
    </source>
</evidence>
<name>A0ABV6AN25_9HYPH</name>
<gene>
    <name evidence="2" type="ORF">ACFFP0_24520</name>
</gene>
<evidence type="ECO:0000313" key="3">
    <source>
        <dbReference type="Proteomes" id="UP001589692"/>
    </source>
</evidence>
<dbReference type="Gene3D" id="1.10.530.10">
    <property type="match status" value="1"/>
</dbReference>
<protein>
    <submittedName>
        <fullName evidence="2">Glycoside hydrolase family 104 protein</fullName>
    </submittedName>
</protein>
<feature type="region of interest" description="Disordered" evidence="1">
    <location>
        <begin position="272"/>
        <end position="291"/>
    </location>
</feature>
<dbReference type="CDD" id="cd00736">
    <property type="entry name" value="lambda_lys-like"/>
    <property type="match status" value="1"/>
</dbReference>
<organism evidence="2 3">
    <name type="scientific">Rhizobium puerariae</name>
    <dbReference type="NCBI Taxonomy" id="1585791"/>
    <lineage>
        <taxon>Bacteria</taxon>
        <taxon>Pseudomonadati</taxon>
        <taxon>Pseudomonadota</taxon>
        <taxon>Alphaproteobacteria</taxon>
        <taxon>Hyphomicrobiales</taxon>
        <taxon>Rhizobiaceae</taxon>
        <taxon>Rhizobium/Agrobacterium group</taxon>
        <taxon>Rhizobium</taxon>
    </lineage>
</organism>
<sequence length="1169" mass="121952">MKLPAEAYALLDAISGPESKGSYNVIYGGQRFSDFADHPRLDVEIKSGPNAGKTSSAAGKYQFIKGTWDQYAKKLGLKDFSPESQDLAAWELAKDAYKEETGGNLLDALRSGDRDTIAGVGRALAPIWTSLPGGIEQGTTSSRFVNAYERSDEDAPVVGAVNALASGQAQPQASALVQNAQYVPPPFSGQKPVFAPLVSNEQQPAQMPQQQPQAAPAPPVAESEPDADVMKAWGLSDATADSVPASSGVADANDEALMKSWGLDKTDAAPAASIEKAQEKAPSTEEKPSTLSDVIKSGAAGVARGVMDLVGLPGTIQNAFDQSMSAVTGDIASLWGGTGIQAPPPSPLSGAGLRDLASKASEGGTEYKAQTTAGKYAGTVGEFLPGTVIGQGNLLANAVKYGVIPGLSSEAAGQLTEGTAFEPYARIGAAIAAPLATEGLLRAGETAANRLTAMTPRGATANNLTEALAQSGTMVDDIAAEMALNPRLTAMDVDPNLQQMAMNLANQGGAPRSILYEAAQQRAGGAKGAVNEAFDQALGESPDTVKILSGLREKQQASVLKPDQVRATLDKAMGDAADPQSALDKFISQRSTESRPLYEKAFEGGSMAPLEKQFEGVFAETTESVSKASKELAAARQRQTLARAQESRAGNDVYSSSGALSAVRDADAATSAAEKNLAAAKAQKEGALSRLRQAQQDGTANAPGAVWSPRIQQFLDDPITQSGLARGVKIQRLESLAEGKAFNPTEYAITGVDAAGNPVVGSVPNMRTLNVVKKGLDEMVEAAKNPTTGKLSEEGVAIDKVRRAFLGELDSINSDYAAARGAWAGPSKAREAFTKGLGLFSNGTGKAALGNTPEQISAWIKKASPDELAALKLGARSSLEQQMASSANQVDRIAKLTDIEANQKKLAALIGDKEAKQIIDGMKAQFTDPVGDAFSRGLDILRTRTGSAGLEDRPEFWKQWFQGATDAEKEAAKQGARVAIDTQINAVRSAAAKGSSIPDVGFNRDRLEILLGKAETDKLAQVLKDEQRIAQTNAKLFAGSQTAPRQAVNKLTEVKQVTPGISLTTPMAIGGGYSLGGVPGAAAGAALSLGRMGVQKGLQARDLARNRLIAEALSGDVTRLREAIAPAASANRLVNPIRSMQNPLLQSAATVPVSVFSREASEAQRRGRR</sequence>
<dbReference type="Proteomes" id="UP001589692">
    <property type="component" value="Unassembled WGS sequence"/>
</dbReference>
<feature type="region of interest" description="Disordered" evidence="1">
    <location>
        <begin position="201"/>
        <end position="226"/>
    </location>
</feature>
<reference evidence="2 3" key="1">
    <citation type="submission" date="2024-09" db="EMBL/GenBank/DDBJ databases">
        <authorList>
            <person name="Sun Q."/>
            <person name="Mori K."/>
        </authorList>
    </citation>
    <scope>NUCLEOTIDE SEQUENCE [LARGE SCALE GENOMIC DNA]</scope>
    <source>
        <strain evidence="2 3">TBRC 4938</strain>
    </source>
</reference>
<accession>A0ABV6AN25</accession>